<evidence type="ECO:0000313" key="3">
    <source>
        <dbReference type="Proteomes" id="UP000301737"/>
    </source>
</evidence>
<protein>
    <recommendedName>
        <fullName evidence="1">Enoyl reductase (ER) domain-containing protein</fullName>
    </recommendedName>
</protein>
<comment type="caution">
    <text evidence="2">The sequence shown here is derived from an EMBL/GenBank/DDBJ whole genome shotgun (WGS) entry which is preliminary data.</text>
</comment>
<dbReference type="Proteomes" id="UP000301737">
    <property type="component" value="Unassembled WGS sequence"/>
</dbReference>
<dbReference type="InterPro" id="IPR047122">
    <property type="entry name" value="Trans-enoyl_RdTase-like"/>
</dbReference>
<dbReference type="SUPFAM" id="SSF50129">
    <property type="entry name" value="GroES-like"/>
    <property type="match status" value="1"/>
</dbReference>
<dbReference type="InterPro" id="IPR013154">
    <property type="entry name" value="ADH-like_N"/>
</dbReference>
<dbReference type="SMART" id="SM00829">
    <property type="entry name" value="PKS_ER"/>
    <property type="match status" value="1"/>
</dbReference>
<dbReference type="InterPro" id="IPR013149">
    <property type="entry name" value="ADH-like_C"/>
</dbReference>
<dbReference type="AlphaFoldDB" id="A0A4C2E909"/>
<keyword evidence="3" id="KW-1185">Reference proteome</keyword>
<reference evidence="2 3" key="1">
    <citation type="submission" date="2019-01" db="EMBL/GenBank/DDBJ databases">
        <title>Draft Genome Sequencing of Zygosaccharomyces mellis Ca-7.</title>
        <authorList>
            <person name="Shiwa Y."/>
            <person name="Kanesaki Y."/>
            <person name="Ishige T."/>
            <person name="Mura K."/>
            <person name="Hori T."/>
            <person name="Tamura T."/>
        </authorList>
    </citation>
    <scope>NUCLEOTIDE SEQUENCE [LARGE SCALE GENOMIC DNA]</scope>
    <source>
        <strain evidence="2 3">Ca-7</strain>
    </source>
</reference>
<accession>A0A4C2E909</accession>
<dbReference type="CDD" id="cd08249">
    <property type="entry name" value="enoyl_reductase_like"/>
    <property type="match status" value="1"/>
</dbReference>
<dbReference type="GO" id="GO:0016651">
    <property type="term" value="F:oxidoreductase activity, acting on NAD(P)H"/>
    <property type="evidence" value="ECO:0007669"/>
    <property type="project" value="InterPro"/>
</dbReference>
<gene>
    <name evidence="2" type="ORF">ZYGM_001338</name>
</gene>
<dbReference type="Gene3D" id="3.90.180.10">
    <property type="entry name" value="Medium-chain alcohol dehydrogenases, catalytic domain"/>
    <property type="match status" value="1"/>
</dbReference>
<dbReference type="InterPro" id="IPR020843">
    <property type="entry name" value="ER"/>
</dbReference>
<name>A0A4C2E909_9SACH</name>
<dbReference type="SUPFAM" id="SSF51735">
    <property type="entry name" value="NAD(P)-binding Rossmann-fold domains"/>
    <property type="match status" value="1"/>
</dbReference>
<organism evidence="2 3">
    <name type="scientific">Zygosaccharomyces mellis</name>
    <dbReference type="NCBI Taxonomy" id="42258"/>
    <lineage>
        <taxon>Eukaryota</taxon>
        <taxon>Fungi</taxon>
        <taxon>Dikarya</taxon>
        <taxon>Ascomycota</taxon>
        <taxon>Saccharomycotina</taxon>
        <taxon>Saccharomycetes</taxon>
        <taxon>Saccharomycetales</taxon>
        <taxon>Saccharomycetaceae</taxon>
        <taxon>Zygosaccharomyces</taxon>
    </lineage>
</organism>
<dbReference type="PANTHER" id="PTHR45348:SF2">
    <property type="entry name" value="ZINC-TYPE ALCOHOL DEHYDROGENASE-LIKE PROTEIN C2E1P3.01"/>
    <property type="match status" value="1"/>
</dbReference>
<sequence>MSIPSSMQAVVIGDSEAVVKDNVPLPPVKEGQVLIKTLAVAVNPTDWKHVEFKIGPKGSISGCDAAGQVVKVGANVNNITEGDVVAGFVHGSSVKHPENGAFAQYTAVDSQLVWKFQSSSDSAVLSGKEELPSGPVSSLEGLVTLPVSLNTAGVVLSDNLKIDLNWKSSKPQRDEPVIVWGGATAFGQCFIQLAKQLNAFSKIVTIASRKHEPLLKKYGADQLFDYHDSDVVEQIKKQYPEQQVVVDGVSSPETYPQIYKITADTKPAVIINLIFLDDKNVEKPKSNVRHESTILYLATGDDVPFGPLHLPKDLRYRKFSTDFVKWVQPKIDAGEIHHMPVRVSNGLQSLPKLMDDVRTGRNSGVKLVAVL</sequence>
<dbReference type="PANTHER" id="PTHR45348">
    <property type="entry name" value="HYPOTHETICAL OXIDOREDUCTASE (EUROFUNG)"/>
    <property type="match status" value="1"/>
</dbReference>
<dbReference type="Pfam" id="PF08240">
    <property type="entry name" value="ADH_N"/>
    <property type="match status" value="1"/>
</dbReference>
<feature type="domain" description="Enoyl reductase (ER)" evidence="1">
    <location>
        <begin position="13"/>
        <end position="369"/>
    </location>
</feature>
<evidence type="ECO:0000259" key="1">
    <source>
        <dbReference type="SMART" id="SM00829"/>
    </source>
</evidence>
<dbReference type="InterPro" id="IPR011032">
    <property type="entry name" value="GroES-like_sf"/>
</dbReference>
<dbReference type="OrthoDB" id="9992527at2759"/>
<dbReference type="Pfam" id="PF00107">
    <property type="entry name" value="ADH_zinc_N"/>
    <property type="match status" value="1"/>
</dbReference>
<evidence type="ECO:0000313" key="2">
    <source>
        <dbReference type="EMBL" id="GCF00304.1"/>
    </source>
</evidence>
<proteinExistence type="predicted"/>
<dbReference type="EMBL" id="BIMX01000017">
    <property type="protein sequence ID" value="GCF00304.1"/>
    <property type="molecule type" value="Genomic_DNA"/>
</dbReference>
<dbReference type="InterPro" id="IPR036291">
    <property type="entry name" value="NAD(P)-bd_dom_sf"/>
</dbReference>
<dbReference type="Gene3D" id="3.40.50.720">
    <property type="entry name" value="NAD(P)-binding Rossmann-like Domain"/>
    <property type="match status" value="1"/>
</dbReference>